<proteinExistence type="predicted"/>
<dbReference type="GO" id="GO:0016787">
    <property type="term" value="F:hydrolase activity"/>
    <property type="evidence" value="ECO:0007669"/>
    <property type="project" value="UniProtKB-KW"/>
</dbReference>
<evidence type="ECO:0000259" key="3">
    <source>
        <dbReference type="SMART" id="SM01027"/>
    </source>
</evidence>
<dbReference type="EMBL" id="CP036274">
    <property type="protein sequence ID" value="QDU28062.1"/>
    <property type="molecule type" value="Genomic_DNA"/>
</dbReference>
<evidence type="ECO:0000313" key="5">
    <source>
        <dbReference type="Proteomes" id="UP000315017"/>
    </source>
</evidence>
<dbReference type="InterPro" id="IPR011108">
    <property type="entry name" value="RMMBL"/>
</dbReference>
<keyword evidence="1 4" id="KW-0378">Hydrolase</keyword>
<dbReference type="PANTHER" id="PTHR11203:SF37">
    <property type="entry name" value="INTEGRATOR COMPLEX SUBUNIT 11"/>
    <property type="match status" value="1"/>
</dbReference>
<dbReference type="InterPro" id="IPR050698">
    <property type="entry name" value="MBL"/>
</dbReference>
<feature type="domain" description="Beta-Casp" evidence="3">
    <location>
        <begin position="254"/>
        <end position="379"/>
    </location>
</feature>
<dbReference type="PANTHER" id="PTHR11203">
    <property type="entry name" value="CLEAVAGE AND POLYADENYLATION SPECIFICITY FACTOR FAMILY MEMBER"/>
    <property type="match status" value="1"/>
</dbReference>
<accession>A0A517YD60</accession>
<dbReference type="SMART" id="SM01027">
    <property type="entry name" value="Beta-Casp"/>
    <property type="match status" value="1"/>
</dbReference>
<dbReference type="OrthoDB" id="9803916at2"/>
<dbReference type="Pfam" id="PF00753">
    <property type="entry name" value="Lactamase_B"/>
    <property type="match status" value="1"/>
</dbReference>
<dbReference type="Gene3D" id="3.40.50.10890">
    <property type="match status" value="1"/>
</dbReference>
<dbReference type="GO" id="GO:0004521">
    <property type="term" value="F:RNA endonuclease activity"/>
    <property type="evidence" value="ECO:0007669"/>
    <property type="project" value="TreeGrafter"/>
</dbReference>
<dbReference type="Proteomes" id="UP000315017">
    <property type="component" value="Chromosome"/>
</dbReference>
<dbReference type="EC" id="3.1.-.-" evidence="4"/>
<dbReference type="CDD" id="cd16295">
    <property type="entry name" value="TTHA0252-CPSF-like_MBL-fold"/>
    <property type="match status" value="1"/>
</dbReference>
<dbReference type="AlphaFoldDB" id="A0A517YD60"/>
<keyword evidence="5" id="KW-1185">Reference proteome</keyword>
<reference evidence="4 5" key="1">
    <citation type="submission" date="2019-02" db="EMBL/GenBank/DDBJ databases">
        <title>Deep-cultivation of Planctomycetes and their phenomic and genomic characterization uncovers novel biology.</title>
        <authorList>
            <person name="Wiegand S."/>
            <person name="Jogler M."/>
            <person name="Boedeker C."/>
            <person name="Pinto D."/>
            <person name="Vollmers J."/>
            <person name="Rivas-Marin E."/>
            <person name="Kohn T."/>
            <person name="Peeters S.H."/>
            <person name="Heuer A."/>
            <person name="Rast P."/>
            <person name="Oberbeckmann S."/>
            <person name="Bunk B."/>
            <person name="Jeske O."/>
            <person name="Meyerdierks A."/>
            <person name="Storesund J.E."/>
            <person name="Kallscheuer N."/>
            <person name="Luecker S."/>
            <person name="Lage O.M."/>
            <person name="Pohl T."/>
            <person name="Merkel B.J."/>
            <person name="Hornburger P."/>
            <person name="Mueller R.-W."/>
            <person name="Bruemmer F."/>
            <person name="Labrenz M."/>
            <person name="Spormann A.M."/>
            <person name="Op den Camp H."/>
            <person name="Overmann J."/>
            <person name="Amann R."/>
            <person name="Jetten M.S.M."/>
            <person name="Mascher T."/>
            <person name="Medema M.H."/>
            <person name="Devos D.P."/>
            <person name="Kaster A.-K."/>
            <person name="Ovreas L."/>
            <person name="Rohde M."/>
            <person name="Galperin M.Y."/>
            <person name="Jogler C."/>
        </authorList>
    </citation>
    <scope>NUCLEOTIDE SEQUENCE [LARGE SCALE GENOMIC DNA]</scope>
    <source>
        <strain evidence="4 5">ETA_A8</strain>
    </source>
</reference>
<sequence>MIKLGFYGAAGEVTGSCYVLTTDRARVMIDMGMHQGEREADDHNRRMPPIDPAQLDAVVLTHAHLDHCGRLPLLNKNGYRGRIHCTDATADVTAIILRDSAGIQAEDCLRFNRRLRRGEEPCQEPLYSVPETEQTLRQLSAVGYDQVTAIADGISIKFIDAGHILGAASVQMIVQDGSRTITFVFSGDVGVSGSPILRDPTTPLPADVVILESTYGDRDHKPLDKTRDELLAILKDAQSVGGKVLIPAFAVGRTQDLVFHIGEFLREGKLPSVRVYVDSPMATSVSDLYARHKDVYDERATQLLADHMLPLSFPGLIYTRTVEESKRLNETRGSMVIISARGMCTGGRIMHHLYHDLGNPETHVVIAGYQGQGTLGRRLVDGARTVNIFREAIPVRAKVHTLGGFSAHAGQSALLT</sequence>
<evidence type="ECO:0000259" key="2">
    <source>
        <dbReference type="SMART" id="SM00849"/>
    </source>
</evidence>
<evidence type="ECO:0000313" key="4">
    <source>
        <dbReference type="EMBL" id="QDU28062.1"/>
    </source>
</evidence>
<name>A0A517YD60_9BACT</name>
<gene>
    <name evidence="4" type="ORF">ETAA8_31540</name>
</gene>
<dbReference type="Pfam" id="PF07521">
    <property type="entry name" value="RMMBL"/>
    <property type="match status" value="1"/>
</dbReference>
<dbReference type="SMART" id="SM00849">
    <property type="entry name" value="Lactamase_B"/>
    <property type="match status" value="1"/>
</dbReference>
<dbReference type="InterPro" id="IPR022712">
    <property type="entry name" value="Beta_Casp"/>
</dbReference>
<protein>
    <submittedName>
        <fullName evidence="4">Ribonuclease</fullName>
        <ecNumber evidence="4">3.1.-.-</ecNumber>
    </submittedName>
</protein>
<feature type="domain" description="Metallo-beta-lactamase" evidence="2">
    <location>
        <begin position="14"/>
        <end position="249"/>
    </location>
</feature>
<dbReference type="Gene3D" id="3.60.15.10">
    <property type="entry name" value="Ribonuclease Z/Hydroxyacylglutathione hydrolase-like"/>
    <property type="match status" value="1"/>
</dbReference>
<dbReference type="InterPro" id="IPR001279">
    <property type="entry name" value="Metallo-B-lactamas"/>
</dbReference>
<dbReference type="KEGG" id="aagg:ETAA8_31540"/>
<dbReference type="Pfam" id="PF10996">
    <property type="entry name" value="Beta-Casp"/>
    <property type="match status" value="1"/>
</dbReference>
<dbReference type="RefSeq" id="WP_145089721.1">
    <property type="nucleotide sequence ID" value="NZ_CP036274.1"/>
</dbReference>
<evidence type="ECO:0000256" key="1">
    <source>
        <dbReference type="ARBA" id="ARBA00022801"/>
    </source>
</evidence>
<organism evidence="4 5">
    <name type="scientific">Anatilimnocola aggregata</name>
    <dbReference type="NCBI Taxonomy" id="2528021"/>
    <lineage>
        <taxon>Bacteria</taxon>
        <taxon>Pseudomonadati</taxon>
        <taxon>Planctomycetota</taxon>
        <taxon>Planctomycetia</taxon>
        <taxon>Pirellulales</taxon>
        <taxon>Pirellulaceae</taxon>
        <taxon>Anatilimnocola</taxon>
    </lineage>
</organism>
<dbReference type="InterPro" id="IPR036866">
    <property type="entry name" value="RibonucZ/Hydroxyglut_hydro"/>
</dbReference>
<dbReference type="SUPFAM" id="SSF56281">
    <property type="entry name" value="Metallo-hydrolase/oxidoreductase"/>
    <property type="match status" value="1"/>
</dbReference>